<feature type="region of interest" description="Disordered" evidence="1">
    <location>
        <begin position="235"/>
        <end position="259"/>
    </location>
</feature>
<feature type="region of interest" description="Disordered" evidence="1">
    <location>
        <begin position="59"/>
        <end position="82"/>
    </location>
</feature>
<protein>
    <submittedName>
        <fullName evidence="2">Uncharacterized protein</fullName>
    </submittedName>
</protein>
<sequence>MRSAAAGALPPSVLPITSRTGKTSSSERSGLVAQITRRGSKSWVGLGWGLSSPALVVARPKQLSPRDERSPRGLSLSLPRNPQFAKYTTHPTLSLGLSSSRILLLLQRSPARVPPPLEQGGSWCRDSRSRAVPRSRTPRRERPAGLPSVAAKIFARRWALHEPSSSNARVGAAPGGWDVACSTITHSQARIEAAAGKGMALASGVWIDRGEEPRQVPVRLVSSLVTPTVLHPTAASRARQLSSKGQRAPRAARAQPGCRSASMRQVDLCPQAMIEETARRRPSRCAQRARVQAADARPRGDLLVVRDDDDDGEALLEHRTHREMKGNRPHFSCLLLHHPTESCSGAEKRVAGTSTAQDSASSSSSLVVIAAQIATLALHHEPSLINRKPGPGYSFLSSLSTTDYSHAGPGVKDKPTATSSSSSADSLNHVQQSSFSYSASVTGRRPDVRGRACKPCHHARRSMVEVLARRETDRGVQLRTVSLPS</sequence>
<feature type="region of interest" description="Disordered" evidence="1">
    <location>
        <begin position="1"/>
        <end position="30"/>
    </location>
</feature>
<evidence type="ECO:0000313" key="3">
    <source>
        <dbReference type="Proteomes" id="UP000800093"/>
    </source>
</evidence>
<comment type="caution">
    <text evidence="2">The sequence shown here is derived from an EMBL/GenBank/DDBJ whole genome shotgun (WGS) entry which is preliminary data.</text>
</comment>
<dbReference type="AlphaFoldDB" id="A0A9P4N2J9"/>
<feature type="region of interest" description="Disordered" evidence="1">
    <location>
        <begin position="115"/>
        <end position="145"/>
    </location>
</feature>
<feature type="compositionally biased region" description="Polar residues" evidence="1">
    <location>
        <begin position="428"/>
        <end position="441"/>
    </location>
</feature>
<accession>A0A9P4N2J9</accession>
<feature type="compositionally biased region" description="Polar residues" evidence="1">
    <location>
        <begin position="15"/>
        <end position="28"/>
    </location>
</feature>
<feature type="compositionally biased region" description="Low complexity" evidence="1">
    <location>
        <begin position="246"/>
        <end position="256"/>
    </location>
</feature>
<dbReference type="Proteomes" id="UP000800093">
    <property type="component" value="Unassembled WGS sequence"/>
</dbReference>
<proteinExistence type="predicted"/>
<gene>
    <name evidence="2" type="ORF">CC78DRAFT_581566</name>
</gene>
<keyword evidence="3" id="KW-1185">Reference proteome</keyword>
<organism evidence="2 3">
    <name type="scientific">Lojkania enalia</name>
    <dbReference type="NCBI Taxonomy" id="147567"/>
    <lineage>
        <taxon>Eukaryota</taxon>
        <taxon>Fungi</taxon>
        <taxon>Dikarya</taxon>
        <taxon>Ascomycota</taxon>
        <taxon>Pezizomycotina</taxon>
        <taxon>Dothideomycetes</taxon>
        <taxon>Pleosporomycetidae</taxon>
        <taxon>Pleosporales</taxon>
        <taxon>Pleosporales incertae sedis</taxon>
        <taxon>Lojkania</taxon>
    </lineage>
</organism>
<feature type="region of interest" description="Disordered" evidence="1">
    <location>
        <begin position="406"/>
        <end position="454"/>
    </location>
</feature>
<dbReference type="EMBL" id="ML986626">
    <property type="protein sequence ID" value="KAF2263472.1"/>
    <property type="molecule type" value="Genomic_DNA"/>
</dbReference>
<evidence type="ECO:0000256" key="1">
    <source>
        <dbReference type="SAM" id="MobiDB-lite"/>
    </source>
</evidence>
<reference evidence="3" key="1">
    <citation type="journal article" date="2020" name="Stud. Mycol.">
        <title>101 Dothideomycetes genomes: A test case for predicting lifestyles and emergence of pathogens.</title>
        <authorList>
            <person name="Haridas S."/>
            <person name="Albert R."/>
            <person name="Binder M."/>
            <person name="Bloem J."/>
            <person name="LaButti K."/>
            <person name="Salamov A."/>
            <person name="Andreopoulos B."/>
            <person name="Baker S."/>
            <person name="Barry K."/>
            <person name="Bills G."/>
            <person name="Bluhm B."/>
            <person name="Cannon C."/>
            <person name="Castanera R."/>
            <person name="Culley D."/>
            <person name="Daum C."/>
            <person name="Ezra D."/>
            <person name="Gonzalez J."/>
            <person name="Henrissat B."/>
            <person name="Kuo A."/>
            <person name="Liang C."/>
            <person name="Lipzen A."/>
            <person name="Lutzoni F."/>
            <person name="Magnuson J."/>
            <person name="Mondo S."/>
            <person name="Nolan M."/>
            <person name="Ohm R."/>
            <person name="Pangilinan J."/>
            <person name="Park H.-J."/>
            <person name="Ramirez L."/>
            <person name="Alfaro M."/>
            <person name="Sun H."/>
            <person name="Tritt A."/>
            <person name="Yoshinaga Y."/>
            <person name="Zwiers L.-H."/>
            <person name="Turgeon B."/>
            <person name="Goodwin S."/>
            <person name="Spatafora J."/>
            <person name="Crous P."/>
            <person name="Grigoriev I."/>
        </authorList>
    </citation>
    <scope>NUCLEOTIDE SEQUENCE [LARGE SCALE GENOMIC DNA]</scope>
    <source>
        <strain evidence="3">CBS 304.66</strain>
    </source>
</reference>
<evidence type="ECO:0000313" key="2">
    <source>
        <dbReference type="EMBL" id="KAF2263472.1"/>
    </source>
</evidence>
<name>A0A9P4N2J9_9PLEO</name>
<feature type="compositionally biased region" description="Low complexity" evidence="1">
    <location>
        <begin position="416"/>
        <end position="426"/>
    </location>
</feature>